<evidence type="ECO:0000313" key="2">
    <source>
        <dbReference type="EMBL" id="HGQ65290.1"/>
    </source>
</evidence>
<dbReference type="EMBL" id="DTBD01000084">
    <property type="protein sequence ID" value="HGQ65290.1"/>
    <property type="molecule type" value="Genomic_DNA"/>
</dbReference>
<organism evidence="2">
    <name type="scientific">Ignisphaera aggregans</name>
    <dbReference type="NCBI Taxonomy" id="334771"/>
    <lineage>
        <taxon>Archaea</taxon>
        <taxon>Thermoproteota</taxon>
        <taxon>Thermoprotei</taxon>
        <taxon>Desulfurococcales</taxon>
        <taxon>Desulfurococcaceae</taxon>
        <taxon>Ignisphaera</taxon>
    </lineage>
</organism>
<gene>
    <name evidence="2" type="ORF">ENU08_08625</name>
    <name evidence="1" type="ORF">ENU41_07800</name>
</gene>
<proteinExistence type="predicted"/>
<dbReference type="AlphaFoldDB" id="A0A7C4NQW2"/>
<sequence>MSKTRRCIGLDMDLAEELKNISKSRGMSIVGYMRKLLEEVIELEKFGYYVPEVLYEKRIELILSKLGFVYIPTELVEITVKPEEAEVIGEKIGKALAELGIDVVEFIERFALRNDLAIVQRSSLVLVPTSSVKKVLTHLLIGMAKTADIDVSSTGDVVIFRLKSKHTQII</sequence>
<dbReference type="EMBL" id="DTCK01000041">
    <property type="protein sequence ID" value="HGQ36555.1"/>
    <property type="molecule type" value="Genomic_DNA"/>
</dbReference>
<accession>A0A7C4NQW2</accession>
<comment type="caution">
    <text evidence="2">The sequence shown here is derived from an EMBL/GenBank/DDBJ whole genome shotgun (WGS) entry which is preliminary data.</text>
</comment>
<protein>
    <submittedName>
        <fullName evidence="2">CopG family transcriptional regulator</fullName>
    </submittedName>
</protein>
<evidence type="ECO:0000313" key="1">
    <source>
        <dbReference type="EMBL" id="HGQ36555.1"/>
    </source>
</evidence>
<reference evidence="2" key="1">
    <citation type="journal article" date="2020" name="mSystems">
        <title>Genome- and Community-Level Interaction Insights into Carbon Utilization and Element Cycling Functions of Hydrothermarchaeota in Hydrothermal Sediment.</title>
        <authorList>
            <person name="Zhou Z."/>
            <person name="Liu Y."/>
            <person name="Xu W."/>
            <person name="Pan J."/>
            <person name="Luo Z.H."/>
            <person name="Li M."/>
        </authorList>
    </citation>
    <scope>NUCLEOTIDE SEQUENCE [LARGE SCALE GENOMIC DNA]</scope>
    <source>
        <strain evidence="2">SpSt-637</strain>
        <strain evidence="1">SpSt-667</strain>
    </source>
</reference>
<name>A0A7C4NQW2_9CREN</name>